<comment type="subunit">
    <text evidence="6">Interacts with MinD and FtsZ.</text>
</comment>
<dbReference type="OrthoDB" id="9794530at2"/>
<dbReference type="GO" id="GO:0000902">
    <property type="term" value="P:cell morphogenesis"/>
    <property type="evidence" value="ECO:0007669"/>
    <property type="project" value="InterPro"/>
</dbReference>
<dbReference type="GO" id="GO:0051302">
    <property type="term" value="P:regulation of cell division"/>
    <property type="evidence" value="ECO:0007669"/>
    <property type="project" value="InterPro"/>
</dbReference>
<dbReference type="InterPro" id="IPR005526">
    <property type="entry name" value="Septum_form_inhib_MinC_C"/>
</dbReference>
<keyword evidence="3 6" id="KW-0717">Septation</keyword>
<dbReference type="HAMAP" id="MF_00267">
    <property type="entry name" value="MinC"/>
    <property type="match status" value="1"/>
</dbReference>
<evidence type="ECO:0000256" key="7">
    <source>
        <dbReference type="SAM" id="MobiDB-lite"/>
    </source>
</evidence>
<keyword evidence="2 6" id="KW-0132">Cell division</keyword>
<evidence type="ECO:0000259" key="9">
    <source>
        <dbReference type="Pfam" id="PF05209"/>
    </source>
</evidence>
<dbReference type="PANTHER" id="PTHR34108:SF1">
    <property type="entry name" value="SEPTUM SITE-DETERMINING PROTEIN MINC"/>
    <property type="match status" value="1"/>
</dbReference>
<sequence>MTDTAASGVTQCFQLKSASVSMTALELYFFEESEFEQTLRDKINQAPGFFKDIPLIISLEKYEGLSSELDFFKIIGTCRRHNIHVIGVRGGNDDQRRLARGAALALLPGGSQRDRDISEPAVDATDSNASSVAAAPNKAQTGSPGHTEPGEPVPARIVSQPVRSGQQVYAPEGDLIILASVQAGAEVLAAGNVHVYGPLRGRALAGIHGAEHARVFCQSLEAELVSIAGHYKISEDLQDNGWKTAVQIQLKDDLLVVTPLDKG</sequence>
<accession>A0A4Z1BSQ9</accession>
<feature type="domain" description="Septum formation inhibitor MinC C-terminal" evidence="8">
    <location>
        <begin position="157"/>
        <end position="257"/>
    </location>
</feature>
<dbReference type="Gene3D" id="3.30.70.260">
    <property type="match status" value="1"/>
</dbReference>
<dbReference type="GO" id="GO:0000917">
    <property type="term" value="P:division septum assembly"/>
    <property type="evidence" value="ECO:0007669"/>
    <property type="project" value="UniProtKB-KW"/>
</dbReference>
<reference evidence="10 11" key="1">
    <citation type="submission" date="2019-04" db="EMBL/GenBank/DDBJ databases">
        <authorList>
            <person name="Park S."/>
            <person name="Yoon J.-H."/>
        </authorList>
    </citation>
    <scope>NUCLEOTIDE SEQUENCE [LARGE SCALE GENOMIC DNA]</scope>
    <source>
        <strain evidence="10 11">HJM-18</strain>
    </source>
</reference>
<evidence type="ECO:0000313" key="11">
    <source>
        <dbReference type="Proteomes" id="UP000298325"/>
    </source>
</evidence>
<evidence type="ECO:0000259" key="8">
    <source>
        <dbReference type="Pfam" id="PF03775"/>
    </source>
</evidence>
<comment type="caution">
    <text evidence="10">The sequence shown here is derived from an EMBL/GenBank/DDBJ whole genome shotgun (WGS) entry which is preliminary data.</text>
</comment>
<evidence type="ECO:0000256" key="4">
    <source>
        <dbReference type="ARBA" id="ARBA00023306"/>
    </source>
</evidence>
<keyword evidence="11" id="KW-1185">Reference proteome</keyword>
<dbReference type="GO" id="GO:1901891">
    <property type="term" value="P:regulation of cell septum assembly"/>
    <property type="evidence" value="ECO:0007669"/>
    <property type="project" value="InterPro"/>
</dbReference>
<dbReference type="Gene3D" id="2.160.20.70">
    <property type="match status" value="1"/>
</dbReference>
<name>A0A4Z1BSQ9_9GAMM</name>
<dbReference type="AlphaFoldDB" id="A0A4Z1BSQ9"/>
<protein>
    <recommendedName>
        <fullName evidence="6">Probable septum site-determining protein MinC</fullName>
    </recommendedName>
</protein>
<proteinExistence type="inferred from homology"/>
<dbReference type="SUPFAM" id="SSF63848">
    <property type="entry name" value="Cell-division inhibitor MinC, C-terminal domain"/>
    <property type="match status" value="1"/>
</dbReference>
<dbReference type="NCBIfam" id="TIGR01222">
    <property type="entry name" value="minC"/>
    <property type="match status" value="1"/>
</dbReference>
<dbReference type="PANTHER" id="PTHR34108">
    <property type="entry name" value="SEPTUM SITE-DETERMINING PROTEIN MINC"/>
    <property type="match status" value="1"/>
</dbReference>
<dbReference type="InterPro" id="IPR016098">
    <property type="entry name" value="CAP/MinC_C"/>
</dbReference>
<feature type="domain" description="Septum formation inhibitor MinC N-terminal" evidence="9">
    <location>
        <begin position="13"/>
        <end position="84"/>
    </location>
</feature>
<evidence type="ECO:0000256" key="2">
    <source>
        <dbReference type="ARBA" id="ARBA00022618"/>
    </source>
</evidence>
<dbReference type="InterPro" id="IPR007874">
    <property type="entry name" value="MinC_N"/>
</dbReference>
<dbReference type="InterPro" id="IPR013033">
    <property type="entry name" value="MinC"/>
</dbReference>
<evidence type="ECO:0000313" key="10">
    <source>
        <dbReference type="EMBL" id="TGN41005.1"/>
    </source>
</evidence>
<dbReference type="RefSeq" id="WP_135801393.1">
    <property type="nucleotide sequence ID" value="NZ_SRPF01000001.1"/>
</dbReference>
<dbReference type="Pfam" id="PF05209">
    <property type="entry name" value="MinC_N"/>
    <property type="match status" value="1"/>
</dbReference>
<dbReference type="Proteomes" id="UP000298325">
    <property type="component" value="Unassembled WGS sequence"/>
</dbReference>
<evidence type="ECO:0000256" key="6">
    <source>
        <dbReference type="HAMAP-Rule" id="MF_00267"/>
    </source>
</evidence>
<dbReference type="EMBL" id="SRPF01000001">
    <property type="protein sequence ID" value="TGN41005.1"/>
    <property type="molecule type" value="Genomic_DNA"/>
</dbReference>
<organism evidence="10 11">
    <name type="scientific">Marinobacter confluentis</name>
    <dbReference type="NCBI Taxonomy" id="1697557"/>
    <lineage>
        <taxon>Bacteria</taxon>
        <taxon>Pseudomonadati</taxon>
        <taxon>Pseudomonadota</taxon>
        <taxon>Gammaproteobacteria</taxon>
        <taxon>Pseudomonadales</taxon>
        <taxon>Marinobacteraceae</taxon>
        <taxon>Marinobacter</taxon>
    </lineage>
</organism>
<dbReference type="InterPro" id="IPR036145">
    <property type="entry name" value="MinC_C_sf"/>
</dbReference>
<evidence type="ECO:0000256" key="5">
    <source>
        <dbReference type="ARBA" id="ARBA00025606"/>
    </source>
</evidence>
<dbReference type="Pfam" id="PF03775">
    <property type="entry name" value="MinC_C"/>
    <property type="match status" value="1"/>
</dbReference>
<comment type="function">
    <text evidence="5 6">Cell division inhibitor that blocks the formation of polar Z ring septums. Rapidly oscillates between the poles of the cell to destabilize FtsZ filaments that have formed before they mature into polar Z rings. Prevents FtsZ polymerization.</text>
</comment>
<evidence type="ECO:0000256" key="1">
    <source>
        <dbReference type="ARBA" id="ARBA00006291"/>
    </source>
</evidence>
<keyword evidence="4 6" id="KW-0131">Cell cycle</keyword>
<feature type="region of interest" description="Disordered" evidence="7">
    <location>
        <begin position="110"/>
        <end position="152"/>
    </location>
</feature>
<evidence type="ECO:0000256" key="3">
    <source>
        <dbReference type="ARBA" id="ARBA00023210"/>
    </source>
</evidence>
<gene>
    <name evidence="6 10" type="primary">minC</name>
    <name evidence="10" type="ORF">E5Q11_00165</name>
</gene>
<comment type="similarity">
    <text evidence="1 6">Belongs to the MinC family.</text>
</comment>